<accession>A0A0M2Q2C1</accession>
<keyword evidence="9" id="KW-0206">Cytoskeleton</keyword>
<evidence type="ECO:0000256" key="4">
    <source>
        <dbReference type="ARBA" id="ARBA00022701"/>
    </source>
</evidence>
<feature type="repeat" description="TPR" evidence="10">
    <location>
        <begin position="476"/>
        <end position="509"/>
    </location>
</feature>
<dbReference type="InterPro" id="IPR019734">
    <property type="entry name" value="TPR_rpt"/>
</dbReference>
<dbReference type="GO" id="GO:0005874">
    <property type="term" value="C:microtubule"/>
    <property type="evidence" value="ECO:0007669"/>
    <property type="project" value="UniProtKB-KW"/>
</dbReference>
<dbReference type="SMART" id="SM00028">
    <property type="entry name" value="TPR"/>
    <property type="match status" value="6"/>
</dbReference>
<protein>
    <submittedName>
        <fullName evidence="11">Uncharacterized protein</fullName>
    </submittedName>
</protein>
<gene>
    <name evidence="11" type="ORF">PROH_03460</name>
</gene>
<sequence>MADKTIAATNDYNLWRLMVAMRASYGKLNLLVATCDQGFYRDRLIQSYEAELGAGGTQCHQVRLDRDSLSLRQTLEGWQAQHPQGLNPPAVVTVLGADGLLGVRLGDAPSDQERFAFSAQWTREALRGFAVPLVLWLRPETATLLASVAPDFWSWRGGVFEFSAPTPLPTATVAQPREFSPPAAPAESTPDGPDPVALLQEIHALETQDPQSPLLAGLYTTLAGAYVDRCQQGKAEDYRQELHQALTVAGHAVALHEAANSGTGLATALNRYARSYELLGRYPEAEPLYGRALAICEQELGANHPDTATSLNNLALLYKSMGRYEEALPLYQRSLAIREQELGANHPDTATSLNNLAVLYESMGRYEEALPLYQRSLAIWEQELGANHPDTATSLNNLAVLYESMGRYEEALPLYQRSLAIREQELGANHPDTGSSLNNLAFLYKSMGRYEEALPLYQRSLAIYEQELGASHPDTASTLNNLAALYESMGRYEEALPLYERAVEIATQVLGPTHPNTQTFQENLQICQNQMP</sequence>
<dbReference type="GO" id="GO:0019894">
    <property type="term" value="F:kinesin binding"/>
    <property type="evidence" value="ECO:0007669"/>
    <property type="project" value="TreeGrafter"/>
</dbReference>
<evidence type="ECO:0000256" key="6">
    <source>
        <dbReference type="ARBA" id="ARBA00022803"/>
    </source>
</evidence>
<evidence type="ECO:0000256" key="10">
    <source>
        <dbReference type="PROSITE-ProRule" id="PRU00339"/>
    </source>
</evidence>
<dbReference type="Gene3D" id="1.25.40.10">
    <property type="entry name" value="Tetratricopeptide repeat domain"/>
    <property type="match status" value="2"/>
</dbReference>
<feature type="repeat" description="TPR" evidence="10">
    <location>
        <begin position="350"/>
        <end position="383"/>
    </location>
</feature>
<dbReference type="InterPro" id="IPR002151">
    <property type="entry name" value="Kinesin_light"/>
</dbReference>
<evidence type="ECO:0000313" key="12">
    <source>
        <dbReference type="Proteomes" id="UP000034681"/>
    </source>
</evidence>
<comment type="subcellular location">
    <subcellularLocation>
        <location evidence="1">Cytoplasm</location>
        <location evidence="1">Cytoskeleton</location>
    </subcellularLocation>
</comment>
<evidence type="ECO:0000256" key="2">
    <source>
        <dbReference type="ARBA" id="ARBA00009622"/>
    </source>
</evidence>
<evidence type="ECO:0000256" key="9">
    <source>
        <dbReference type="ARBA" id="ARBA00023212"/>
    </source>
</evidence>
<keyword evidence="3" id="KW-0963">Cytoplasm</keyword>
<comment type="caution">
    <text evidence="11">The sequence shown here is derived from an EMBL/GenBank/DDBJ whole genome shotgun (WGS) entry which is preliminary data.</text>
</comment>
<dbReference type="AlphaFoldDB" id="A0A0M2Q2C1"/>
<evidence type="ECO:0000313" key="11">
    <source>
        <dbReference type="EMBL" id="KKJ01408.1"/>
    </source>
</evidence>
<dbReference type="PROSITE" id="PS50293">
    <property type="entry name" value="TPR_REGION"/>
    <property type="match status" value="4"/>
</dbReference>
<dbReference type="PROSITE" id="PS50005">
    <property type="entry name" value="TPR"/>
    <property type="match status" value="5"/>
</dbReference>
<dbReference type="Proteomes" id="UP000034681">
    <property type="component" value="Unassembled WGS sequence"/>
</dbReference>
<dbReference type="PANTHER" id="PTHR45783:SF3">
    <property type="entry name" value="KINESIN LIGHT CHAIN"/>
    <property type="match status" value="1"/>
</dbReference>
<keyword evidence="6 10" id="KW-0802">TPR repeat</keyword>
<dbReference type="PANTHER" id="PTHR45783">
    <property type="entry name" value="KINESIN LIGHT CHAIN"/>
    <property type="match status" value="1"/>
</dbReference>
<keyword evidence="8" id="KW-0505">Motor protein</keyword>
<dbReference type="PRINTS" id="PR00381">
    <property type="entry name" value="KINESINLIGHT"/>
</dbReference>
<dbReference type="eggNOG" id="COG0457">
    <property type="taxonomic scope" value="Bacteria"/>
</dbReference>
<evidence type="ECO:0000256" key="7">
    <source>
        <dbReference type="ARBA" id="ARBA00023054"/>
    </source>
</evidence>
<keyword evidence="7" id="KW-0175">Coiled coil</keyword>
<dbReference type="GO" id="GO:0005871">
    <property type="term" value="C:kinesin complex"/>
    <property type="evidence" value="ECO:0007669"/>
    <property type="project" value="InterPro"/>
</dbReference>
<keyword evidence="12" id="KW-1185">Reference proteome</keyword>
<evidence type="ECO:0000256" key="8">
    <source>
        <dbReference type="ARBA" id="ARBA00023175"/>
    </source>
</evidence>
<feature type="repeat" description="TPR" evidence="10">
    <location>
        <begin position="308"/>
        <end position="341"/>
    </location>
</feature>
<organism evidence="11 12">
    <name type="scientific">Prochlorothrix hollandica PCC 9006 = CALU 1027</name>
    <dbReference type="NCBI Taxonomy" id="317619"/>
    <lineage>
        <taxon>Bacteria</taxon>
        <taxon>Bacillati</taxon>
        <taxon>Cyanobacteriota</taxon>
        <taxon>Cyanophyceae</taxon>
        <taxon>Prochlorotrichales</taxon>
        <taxon>Prochlorotrichaceae</taxon>
        <taxon>Prochlorothrix</taxon>
    </lineage>
</organism>
<dbReference type="SUPFAM" id="SSF48452">
    <property type="entry name" value="TPR-like"/>
    <property type="match status" value="3"/>
</dbReference>
<name>A0A0M2Q2C1_PROHO</name>
<dbReference type="Pfam" id="PF13424">
    <property type="entry name" value="TPR_12"/>
    <property type="match status" value="3"/>
</dbReference>
<evidence type="ECO:0000256" key="5">
    <source>
        <dbReference type="ARBA" id="ARBA00022737"/>
    </source>
</evidence>
<evidence type="ECO:0000256" key="3">
    <source>
        <dbReference type="ARBA" id="ARBA00022490"/>
    </source>
</evidence>
<dbReference type="STRING" id="317619.GCA_000332315_03971"/>
<feature type="repeat" description="TPR" evidence="10">
    <location>
        <begin position="434"/>
        <end position="467"/>
    </location>
</feature>
<dbReference type="GO" id="GO:0005737">
    <property type="term" value="C:cytoplasm"/>
    <property type="evidence" value="ECO:0007669"/>
    <property type="project" value="TreeGrafter"/>
</dbReference>
<feature type="repeat" description="TPR" evidence="10">
    <location>
        <begin position="392"/>
        <end position="425"/>
    </location>
</feature>
<comment type="similarity">
    <text evidence="2">Belongs to the kinesin light chain family.</text>
</comment>
<dbReference type="GO" id="GO:0007018">
    <property type="term" value="P:microtubule-based movement"/>
    <property type="evidence" value="ECO:0007669"/>
    <property type="project" value="TreeGrafter"/>
</dbReference>
<dbReference type="InterPro" id="IPR011990">
    <property type="entry name" value="TPR-like_helical_dom_sf"/>
</dbReference>
<proteinExistence type="inferred from homology"/>
<keyword evidence="4" id="KW-0493">Microtubule</keyword>
<dbReference type="EMBL" id="AJTX02000002">
    <property type="protein sequence ID" value="KKJ01408.1"/>
    <property type="molecule type" value="Genomic_DNA"/>
</dbReference>
<keyword evidence="5" id="KW-0677">Repeat</keyword>
<evidence type="ECO:0000256" key="1">
    <source>
        <dbReference type="ARBA" id="ARBA00004245"/>
    </source>
</evidence>
<reference evidence="11" key="1">
    <citation type="submission" date="2012-04" db="EMBL/GenBank/DDBJ databases">
        <authorList>
            <person name="Borisov I.G."/>
            <person name="Ivanikova N.V."/>
            <person name="Pinevich A.V."/>
        </authorList>
    </citation>
    <scope>NUCLEOTIDE SEQUENCE</scope>
    <source>
        <strain evidence="11">CALU 1027</strain>
    </source>
</reference>